<reference evidence="1 2" key="1">
    <citation type="submission" date="2005-09" db="EMBL/GenBank/DDBJ databases">
        <authorList>
            <person name="Mural R.J."/>
            <person name="Li P.W."/>
            <person name="Adams M.D."/>
            <person name="Amanatides P.G."/>
            <person name="Baden-Tillson H."/>
            <person name="Barnstead M."/>
            <person name="Chin S.H."/>
            <person name="Dew I."/>
            <person name="Evans C.A."/>
            <person name="Ferriera S."/>
            <person name="Flanigan M."/>
            <person name="Fosler C."/>
            <person name="Glodek A."/>
            <person name="Gu Z."/>
            <person name="Holt R.A."/>
            <person name="Jennings D."/>
            <person name="Kraft C.L."/>
            <person name="Lu F."/>
            <person name="Nguyen T."/>
            <person name="Nusskern D.R."/>
            <person name="Pfannkoch C.M."/>
            <person name="Sitter C."/>
            <person name="Sutton G.G."/>
            <person name="Venter J.C."/>
            <person name="Wang Z."/>
            <person name="Woodage T."/>
            <person name="Zheng X.H."/>
            <person name="Zhong F."/>
        </authorList>
    </citation>
    <scope>NUCLEOTIDE SEQUENCE [LARGE SCALE GENOMIC DNA]</scope>
    <source>
        <strain>BN</strain>
        <strain evidence="2">Sprague-Dawley</strain>
    </source>
</reference>
<dbReference type="AlphaFoldDB" id="A6HT78"/>
<proteinExistence type="predicted"/>
<name>A6HT78_RAT</name>
<protein>
    <submittedName>
        <fullName evidence="1">RCG59540</fullName>
    </submittedName>
</protein>
<evidence type="ECO:0000313" key="1">
    <source>
        <dbReference type="EMBL" id="EDM15645.1"/>
    </source>
</evidence>
<accession>A6HT78</accession>
<organism evidence="1 2">
    <name type="scientific">Rattus norvegicus</name>
    <name type="common">Rat</name>
    <dbReference type="NCBI Taxonomy" id="10116"/>
    <lineage>
        <taxon>Eukaryota</taxon>
        <taxon>Metazoa</taxon>
        <taxon>Chordata</taxon>
        <taxon>Craniata</taxon>
        <taxon>Vertebrata</taxon>
        <taxon>Euteleostomi</taxon>
        <taxon>Mammalia</taxon>
        <taxon>Eutheria</taxon>
        <taxon>Euarchontoglires</taxon>
        <taxon>Glires</taxon>
        <taxon>Rodentia</taxon>
        <taxon>Myomorpha</taxon>
        <taxon>Muroidea</taxon>
        <taxon>Muridae</taxon>
        <taxon>Murinae</taxon>
        <taxon>Rattus</taxon>
    </lineage>
</organism>
<dbReference type="Proteomes" id="UP000234681">
    <property type="component" value="Chromosome 7"/>
</dbReference>
<evidence type="ECO:0000313" key="2">
    <source>
        <dbReference type="Proteomes" id="UP000234681"/>
    </source>
</evidence>
<sequence>MPTSTPLFHCLCQTKQVLSLAWPIPRGRGACLSASTETKVFLPCFFRSNSNAASLITIHSLNTDWVFIVFQALNKRSLLT</sequence>
<gene>
    <name evidence="1" type="ORF">rCG_59540</name>
</gene>
<feature type="non-terminal residue" evidence="1">
    <location>
        <position position="80"/>
    </location>
</feature>
<dbReference type="EMBL" id="CH473950">
    <property type="protein sequence ID" value="EDM15645.1"/>
    <property type="molecule type" value="Genomic_DNA"/>
</dbReference>